<dbReference type="Pfam" id="PF00440">
    <property type="entry name" value="TetR_N"/>
    <property type="match status" value="1"/>
</dbReference>
<dbReference type="InterPro" id="IPR001647">
    <property type="entry name" value="HTH_TetR"/>
</dbReference>
<name>A0ABQ2V4V3_9ACTN</name>
<keyword evidence="2" id="KW-0805">Transcription regulation</keyword>
<dbReference type="Pfam" id="PF13977">
    <property type="entry name" value="TetR_C_6"/>
    <property type="match status" value="1"/>
</dbReference>
<dbReference type="InterPro" id="IPR050109">
    <property type="entry name" value="HTH-type_TetR-like_transc_reg"/>
</dbReference>
<keyword evidence="4" id="KW-0804">Transcription</keyword>
<dbReference type="PROSITE" id="PS50977">
    <property type="entry name" value="HTH_TETR_2"/>
    <property type="match status" value="1"/>
</dbReference>
<dbReference type="RefSeq" id="WP_189300904.1">
    <property type="nucleotide sequence ID" value="NZ_BMRP01000011.1"/>
</dbReference>
<dbReference type="SUPFAM" id="SSF46689">
    <property type="entry name" value="Homeodomain-like"/>
    <property type="match status" value="1"/>
</dbReference>
<evidence type="ECO:0000256" key="4">
    <source>
        <dbReference type="ARBA" id="ARBA00023163"/>
    </source>
</evidence>
<dbReference type="InterPro" id="IPR039538">
    <property type="entry name" value="BetI_C"/>
</dbReference>
<evidence type="ECO:0000256" key="6">
    <source>
        <dbReference type="SAM" id="MobiDB-lite"/>
    </source>
</evidence>
<organism evidence="8 9">
    <name type="scientific">Streptomyces albospinus</name>
    <dbReference type="NCBI Taxonomy" id="285515"/>
    <lineage>
        <taxon>Bacteria</taxon>
        <taxon>Bacillati</taxon>
        <taxon>Actinomycetota</taxon>
        <taxon>Actinomycetes</taxon>
        <taxon>Kitasatosporales</taxon>
        <taxon>Streptomycetaceae</taxon>
        <taxon>Streptomyces</taxon>
    </lineage>
</organism>
<dbReference type="InterPro" id="IPR036271">
    <property type="entry name" value="Tet_transcr_reg_TetR-rel_C_sf"/>
</dbReference>
<dbReference type="PANTHER" id="PTHR30055">
    <property type="entry name" value="HTH-TYPE TRANSCRIPTIONAL REGULATOR RUTR"/>
    <property type="match status" value="1"/>
</dbReference>
<sequence>MSEENEESEKRLGGKPQLTRQGSIRRTSLLDAAETVLVAKGNADASLRAIAGEAGVRVGHLQHYFPTRADLIKAVLERALDRSLERLAETTGLRLTRDDPSVIEIPEGRANPADVVAVVLAEQEDPQLVRLYVEVWALAARDDEIAAVVREFYRKYVAHVEAYVQQGRPDWSAELCRARAETFVALVEGAALMRSGIAGSRSGAMDAQLAQQAVQLLRD</sequence>
<proteinExistence type="predicted"/>
<protein>
    <recommendedName>
        <fullName evidence="7">HTH tetR-type domain-containing protein</fullName>
    </recommendedName>
</protein>
<evidence type="ECO:0000259" key="7">
    <source>
        <dbReference type="PROSITE" id="PS50977"/>
    </source>
</evidence>
<dbReference type="InterPro" id="IPR009057">
    <property type="entry name" value="Homeodomain-like_sf"/>
</dbReference>
<evidence type="ECO:0000313" key="8">
    <source>
        <dbReference type="EMBL" id="GGU66367.1"/>
    </source>
</evidence>
<feature type="domain" description="HTH tetR-type" evidence="7">
    <location>
        <begin position="23"/>
        <end position="83"/>
    </location>
</feature>
<keyword evidence="3 5" id="KW-0238">DNA-binding</keyword>
<dbReference type="SUPFAM" id="SSF48498">
    <property type="entry name" value="Tetracyclin repressor-like, C-terminal domain"/>
    <property type="match status" value="1"/>
</dbReference>
<accession>A0ABQ2V4V3</accession>
<comment type="caution">
    <text evidence="8">The sequence shown here is derived from an EMBL/GenBank/DDBJ whole genome shotgun (WGS) entry which is preliminary data.</text>
</comment>
<evidence type="ECO:0000313" key="9">
    <source>
        <dbReference type="Proteomes" id="UP000654471"/>
    </source>
</evidence>
<evidence type="ECO:0000256" key="3">
    <source>
        <dbReference type="ARBA" id="ARBA00023125"/>
    </source>
</evidence>
<evidence type="ECO:0000256" key="1">
    <source>
        <dbReference type="ARBA" id="ARBA00022491"/>
    </source>
</evidence>
<evidence type="ECO:0000256" key="5">
    <source>
        <dbReference type="PROSITE-ProRule" id="PRU00335"/>
    </source>
</evidence>
<feature type="DNA-binding region" description="H-T-H motif" evidence="5">
    <location>
        <begin position="46"/>
        <end position="65"/>
    </location>
</feature>
<dbReference type="PANTHER" id="PTHR30055:SF234">
    <property type="entry name" value="HTH-TYPE TRANSCRIPTIONAL REGULATOR BETI"/>
    <property type="match status" value="1"/>
</dbReference>
<dbReference type="Gene3D" id="1.10.357.10">
    <property type="entry name" value="Tetracycline Repressor, domain 2"/>
    <property type="match status" value="1"/>
</dbReference>
<keyword evidence="9" id="KW-1185">Reference proteome</keyword>
<reference evidence="9" key="1">
    <citation type="journal article" date="2019" name="Int. J. Syst. Evol. Microbiol.">
        <title>The Global Catalogue of Microorganisms (GCM) 10K type strain sequencing project: providing services to taxonomists for standard genome sequencing and annotation.</title>
        <authorList>
            <consortium name="The Broad Institute Genomics Platform"/>
            <consortium name="The Broad Institute Genome Sequencing Center for Infectious Disease"/>
            <person name="Wu L."/>
            <person name="Ma J."/>
        </authorList>
    </citation>
    <scope>NUCLEOTIDE SEQUENCE [LARGE SCALE GENOMIC DNA]</scope>
    <source>
        <strain evidence="9">JCM 3399</strain>
    </source>
</reference>
<dbReference type="Proteomes" id="UP000654471">
    <property type="component" value="Unassembled WGS sequence"/>
</dbReference>
<gene>
    <name evidence="8" type="ORF">GCM10010211_34410</name>
</gene>
<evidence type="ECO:0000256" key="2">
    <source>
        <dbReference type="ARBA" id="ARBA00023015"/>
    </source>
</evidence>
<feature type="region of interest" description="Disordered" evidence="6">
    <location>
        <begin position="1"/>
        <end position="20"/>
    </location>
</feature>
<dbReference type="EMBL" id="BMRP01000011">
    <property type="protein sequence ID" value="GGU66367.1"/>
    <property type="molecule type" value="Genomic_DNA"/>
</dbReference>
<keyword evidence="1" id="KW-0678">Repressor</keyword>